<dbReference type="PRINTS" id="PR00081">
    <property type="entry name" value="GDHRDH"/>
</dbReference>
<evidence type="ECO:0000313" key="4">
    <source>
        <dbReference type="EMBL" id="RRQ05056.1"/>
    </source>
</evidence>
<dbReference type="PANTHER" id="PTHR42760:SF78">
    <property type="entry name" value="3-OXOACYL-[ACYL-CARRIER-PROTEIN] REDUCTASE [NADH]"/>
    <property type="match status" value="1"/>
</dbReference>
<dbReference type="GO" id="GO:0016616">
    <property type="term" value="F:oxidoreductase activity, acting on the CH-OH group of donors, NAD or NADP as acceptor"/>
    <property type="evidence" value="ECO:0007669"/>
    <property type="project" value="TreeGrafter"/>
</dbReference>
<reference evidence="5 6" key="1">
    <citation type="submission" date="2018-01" db="EMBL/GenBank/DDBJ databases">
        <title>Twenty Corynebacterium bovis Genomes.</title>
        <authorList>
            <person name="Gulvik C.A."/>
        </authorList>
    </citation>
    <scope>NUCLEOTIDE SEQUENCE [LARGE SCALE GENOMIC DNA]</scope>
    <source>
        <strain evidence="4 6">16-2004</strain>
        <strain evidence="3 5">F6900</strain>
    </source>
</reference>
<evidence type="ECO:0000313" key="3">
    <source>
        <dbReference type="EMBL" id="RRO87072.1"/>
    </source>
</evidence>
<dbReference type="EMBL" id="PQNK01000005">
    <property type="protein sequence ID" value="RRO87072.1"/>
    <property type="molecule type" value="Genomic_DNA"/>
</dbReference>
<dbReference type="InterPro" id="IPR002347">
    <property type="entry name" value="SDR_fam"/>
</dbReference>
<dbReference type="Proteomes" id="UP000276526">
    <property type="component" value="Unassembled WGS sequence"/>
</dbReference>
<dbReference type="SUPFAM" id="SSF51735">
    <property type="entry name" value="NAD(P)-binding Rossmann-fold domains"/>
    <property type="match status" value="2"/>
</dbReference>
<evidence type="ECO:0000259" key="2">
    <source>
        <dbReference type="SMART" id="SM00822"/>
    </source>
</evidence>
<dbReference type="PANTHER" id="PTHR42760">
    <property type="entry name" value="SHORT-CHAIN DEHYDROGENASES/REDUCTASES FAMILY MEMBER"/>
    <property type="match status" value="1"/>
</dbReference>
<protein>
    <submittedName>
        <fullName evidence="4">3-oxoacyl-ACP reductase</fullName>
    </submittedName>
</protein>
<evidence type="ECO:0000256" key="1">
    <source>
        <dbReference type="ARBA" id="ARBA00006484"/>
    </source>
</evidence>
<comment type="caution">
    <text evidence="4">The sequence shown here is derived from an EMBL/GenBank/DDBJ whole genome shotgun (WGS) entry which is preliminary data.</text>
</comment>
<dbReference type="OrthoDB" id="9804774at2"/>
<dbReference type="AlphaFoldDB" id="A0A3R8QRN1"/>
<dbReference type="PRINTS" id="PR00080">
    <property type="entry name" value="SDRFAMILY"/>
</dbReference>
<evidence type="ECO:0000313" key="6">
    <source>
        <dbReference type="Proteomes" id="UP000278422"/>
    </source>
</evidence>
<dbReference type="Pfam" id="PF13561">
    <property type="entry name" value="adh_short_C2"/>
    <property type="match status" value="1"/>
</dbReference>
<dbReference type="SMART" id="SM00822">
    <property type="entry name" value="PKS_KR"/>
    <property type="match status" value="1"/>
</dbReference>
<dbReference type="RefSeq" id="WP_010267390.1">
    <property type="nucleotide sequence ID" value="NZ_CP066067.1"/>
</dbReference>
<dbReference type="EMBL" id="PQNQ01000005">
    <property type="protein sequence ID" value="RRQ05056.1"/>
    <property type="molecule type" value="Genomic_DNA"/>
</dbReference>
<dbReference type="PROSITE" id="PS00061">
    <property type="entry name" value="ADH_SHORT"/>
    <property type="match status" value="1"/>
</dbReference>
<dbReference type="Proteomes" id="UP000278422">
    <property type="component" value="Unassembled WGS sequence"/>
</dbReference>
<proteinExistence type="inferred from homology"/>
<gene>
    <name evidence="4" type="ORF">CXF42_03055</name>
    <name evidence="3" type="ORF">CXF48_04375</name>
</gene>
<name>A0A3R8QRN1_9CORY</name>
<dbReference type="FunFam" id="3.40.50.720:FF:000338">
    <property type="entry name" value="3-oxoacyl-ACP reductase FabG"/>
    <property type="match status" value="1"/>
</dbReference>
<dbReference type="Gene3D" id="3.40.50.720">
    <property type="entry name" value="NAD(P)-binding Rossmann-like Domain"/>
    <property type="match status" value="2"/>
</dbReference>
<organism evidence="4 6">
    <name type="scientific">Corynebacterium bovis</name>
    <dbReference type="NCBI Taxonomy" id="36808"/>
    <lineage>
        <taxon>Bacteria</taxon>
        <taxon>Bacillati</taxon>
        <taxon>Actinomycetota</taxon>
        <taxon>Actinomycetes</taxon>
        <taxon>Mycobacteriales</taxon>
        <taxon>Corynebacteriaceae</taxon>
        <taxon>Corynebacterium</taxon>
    </lineage>
</organism>
<dbReference type="InterPro" id="IPR057326">
    <property type="entry name" value="KR_dom"/>
</dbReference>
<comment type="similarity">
    <text evidence="1">Belongs to the short-chain dehydrogenases/reductases (SDR) family.</text>
</comment>
<evidence type="ECO:0000313" key="5">
    <source>
        <dbReference type="Proteomes" id="UP000276526"/>
    </source>
</evidence>
<keyword evidence="6" id="KW-1185">Reference proteome</keyword>
<sequence length="443" mass="46338">MSSNKTLFDTFINSGLAAKLGVPQGEPLRRYVKGEPALDGPVAFGGEGRLGGVKDLLSGDYQFVDAATDTKKAALVFDATGITRPEDLHQLFDFFNPQMRSIRPSGRVVVIGTTPELVEDADEHIAQRALEGFTRSVGKELRRGATAQLVYVAPGVSSDLTGVESTLRFLLSGKSAFVDGQVIRVGEGSGETPSDWDRPLEGKIAVVTGAARGIGATIAEVLGRDGAKVICIDVPQAGEGLTETANKVAGTALPLDVTDPAAADKIKEHAEQRHGGPVDIIVHNAGVTRDKLLANMDDKRWNMVQNINLVAPVRITEGLLANGGLNDNSRVVGVSSIAGIAGNRGQTNYGTTKAGVIGFVDTFSEDLASRGITVNAVAPGFIETAMTDAMPFFPREVGRRLSSLQQGGQTVDVAETIAYFAQTASGAVSGNVVRVCGQGLLGA</sequence>
<dbReference type="InterPro" id="IPR020904">
    <property type="entry name" value="Sc_DH/Rdtase_CS"/>
</dbReference>
<dbReference type="NCBIfam" id="NF006110">
    <property type="entry name" value="PRK08261.1"/>
    <property type="match status" value="1"/>
</dbReference>
<dbReference type="InterPro" id="IPR036291">
    <property type="entry name" value="NAD(P)-bd_dom_sf"/>
</dbReference>
<feature type="domain" description="Ketoreductase" evidence="2">
    <location>
        <begin position="203"/>
        <end position="385"/>
    </location>
</feature>
<accession>A0A3R8QRN1</accession>